<keyword evidence="3" id="KW-1185">Reference proteome</keyword>
<reference evidence="2 3" key="1">
    <citation type="submission" date="2015-11" db="EMBL/GenBank/DDBJ databases">
        <title>Genomic analysis of 38 Legionella species identifies large and diverse effector repertoires.</title>
        <authorList>
            <person name="Burstein D."/>
            <person name="Amaro F."/>
            <person name="Zusman T."/>
            <person name="Lifshitz Z."/>
            <person name="Cohen O."/>
            <person name="Gilbert J.A."/>
            <person name="Pupko T."/>
            <person name="Shuman H.A."/>
            <person name="Segal G."/>
        </authorList>
    </citation>
    <scope>NUCLEOTIDE SEQUENCE [LARGE SCALE GENOMIC DNA]</scope>
    <source>
        <strain evidence="2 3">ATCC 43878</strain>
    </source>
</reference>
<dbReference type="GO" id="GO:0003677">
    <property type="term" value="F:DNA binding"/>
    <property type="evidence" value="ECO:0007669"/>
    <property type="project" value="InterPro"/>
</dbReference>
<comment type="caution">
    <text evidence="2">The sequence shown here is derived from an EMBL/GenBank/DDBJ whole genome shotgun (WGS) entry which is preliminary data.</text>
</comment>
<dbReference type="SUPFAM" id="SSF47413">
    <property type="entry name" value="lambda repressor-like DNA-binding domains"/>
    <property type="match status" value="1"/>
</dbReference>
<dbReference type="PATRIC" id="fig|29422.6.peg.536"/>
<dbReference type="Pfam" id="PF13443">
    <property type="entry name" value="HTH_26"/>
    <property type="match status" value="1"/>
</dbReference>
<sequence length="244" mass="28561">MSQIDDLFSILKEQLKLQGLTYKELAKRLGLSEASVKRLFSQKDINLHRLETICECIGLSLSEAFELLQKRNKPIMHLTVTQEEELISNKMLLLVAICILNHWAFSDILHFYNLSEHDLIRQCARLDQMKIIELQPANRFKRLIHADFHWIAGGPIQRFFQETVQNDFFTCHFDKPDQLFLVRSGMLSEQDNLKFQQALQKVADQFVQTCRDTVDIDIDKRHGTALVVAMRPWVPHIFDDLKRI</sequence>
<accession>A0A0W0ST49</accession>
<proteinExistence type="predicted"/>
<protein>
    <submittedName>
        <fullName evidence="2">Helix-turn-helix protein</fullName>
    </submittedName>
</protein>
<evidence type="ECO:0000313" key="3">
    <source>
        <dbReference type="Proteomes" id="UP000054742"/>
    </source>
</evidence>
<organism evidence="2 3">
    <name type="scientific">Legionella brunensis</name>
    <dbReference type="NCBI Taxonomy" id="29422"/>
    <lineage>
        <taxon>Bacteria</taxon>
        <taxon>Pseudomonadati</taxon>
        <taxon>Pseudomonadota</taxon>
        <taxon>Gammaproteobacteria</taxon>
        <taxon>Legionellales</taxon>
        <taxon>Legionellaceae</taxon>
        <taxon>Legionella</taxon>
    </lineage>
</organism>
<dbReference type="InterPro" id="IPR010982">
    <property type="entry name" value="Lambda_DNA-bd_dom_sf"/>
</dbReference>
<gene>
    <name evidence="2" type="ORF">Lbru_0512</name>
</gene>
<dbReference type="AlphaFoldDB" id="A0A0W0ST49"/>
<dbReference type="OrthoDB" id="5298444at2"/>
<dbReference type="Gene3D" id="1.10.260.40">
    <property type="entry name" value="lambda repressor-like DNA-binding domains"/>
    <property type="match status" value="1"/>
</dbReference>
<dbReference type="CDD" id="cd00093">
    <property type="entry name" value="HTH_XRE"/>
    <property type="match status" value="1"/>
</dbReference>
<evidence type="ECO:0000313" key="2">
    <source>
        <dbReference type="EMBL" id="KTC86571.1"/>
    </source>
</evidence>
<dbReference type="Proteomes" id="UP000054742">
    <property type="component" value="Unassembled WGS sequence"/>
</dbReference>
<dbReference type="STRING" id="29422.Lbru_0512"/>
<dbReference type="EMBL" id="LNXV01000004">
    <property type="protein sequence ID" value="KTC86571.1"/>
    <property type="molecule type" value="Genomic_DNA"/>
</dbReference>
<evidence type="ECO:0000259" key="1">
    <source>
        <dbReference type="PROSITE" id="PS50943"/>
    </source>
</evidence>
<dbReference type="PROSITE" id="PS50943">
    <property type="entry name" value="HTH_CROC1"/>
    <property type="match status" value="1"/>
</dbReference>
<name>A0A0W0ST49_9GAMM</name>
<dbReference type="InterPro" id="IPR001387">
    <property type="entry name" value="Cro/C1-type_HTH"/>
</dbReference>
<dbReference type="RefSeq" id="WP_058440612.1">
    <property type="nucleotide sequence ID" value="NZ_CAAAHU010000025.1"/>
</dbReference>
<dbReference type="SMART" id="SM00530">
    <property type="entry name" value="HTH_XRE"/>
    <property type="match status" value="1"/>
</dbReference>
<feature type="domain" description="HTH cro/C1-type" evidence="1">
    <location>
        <begin position="11"/>
        <end position="64"/>
    </location>
</feature>